<sequence length="116" mass="12331">MPRYLLLIHGDEKQWSTTTDADRAVKDAAHRDFAAAVGARLVLGHELHPASAARTVRRGDDGAPAATDGPFAETRESVGGLYVIEADSMDEVVALAATLHEVTESHSGVEVREVLG</sequence>
<evidence type="ECO:0000313" key="4">
    <source>
        <dbReference type="Proteomes" id="UP000198742"/>
    </source>
</evidence>
<accession>A0A1H4YZ98</accession>
<organism evidence="3 4">
    <name type="scientific">Nocardioides exalbidus</name>
    <dbReference type="NCBI Taxonomy" id="402596"/>
    <lineage>
        <taxon>Bacteria</taxon>
        <taxon>Bacillati</taxon>
        <taxon>Actinomycetota</taxon>
        <taxon>Actinomycetes</taxon>
        <taxon>Propionibacteriales</taxon>
        <taxon>Nocardioidaceae</taxon>
        <taxon>Nocardioides</taxon>
    </lineage>
</organism>
<comment type="similarity">
    <text evidence="1">Belongs to the YciI family.</text>
</comment>
<dbReference type="SUPFAM" id="SSF54909">
    <property type="entry name" value="Dimeric alpha+beta barrel"/>
    <property type="match status" value="1"/>
</dbReference>
<dbReference type="STRING" id="402596.SAMN04489844_3953"/>
<evidence type="ECO:0000313" key="3">
    <source>
        <dbReference type="EMBL" id="SED22360.1"/>
    </source>
</evidence>
<dbReference type="InterPro" id="IPR005545">
    <property type="entry name" value="YCII"/>
</dbReference>
<feature type="domain" description="YCII-related" evidence="2">
    <location>
        <begin position="4"/>
        <end position="114"/>
    </location>
</feature>
<keyword evidence="4" id="KW-1185">Reference proteome</keyword>
<dbReference type="InterPro" id="IPR011008">
    <property type="entry name" value="Dimeric_a/b-barrel"/>
</dbReference>
<dbReference type="AlphaFoldDB" id="A0A1H4YZ98"/>
<dbReference type="PANTHER" id="PTHR35174">
    <property type="entry name" value="BLL7171 PROTEIN-RELATED"/>
    <property type="match status" value="1"/>
</dbReference>
<dbReference type="Proteomes" id="UP000198742">
    <property type="component" value="Unassembled WGS sequence"/>
</dbReference>
<dbReference type="RefSeq" id="WP_090971332.1">
    <property type="nucleotide sequence ID" value="NZ_FNRT01000002.1"/>
</dbReference>
<evidence type="ECO:0000259" key="2">
    <source>
        <dbReference type="Pfam" id="PF03795"/>
    </source>
</evidence>
<dbReference type="PANTHER" id="PTHR35174:SF3">
    <property type="entry name" value="BLL7171 PROTEIN"/>
    <property type="match status" value="1"/>
</dbReference>
<gene>
    <name evidence="3" type="ORF">SAMN04489844_3953</name>
</gene>
<dbReference type="EMBL" id="FNRT01000002">
    <property type="protein sequence ID" value="SED22360.1"/>
    <property type="molecule type" value="Genomic_DNA"/>
</dbReference>
<protein>
    <submittedName>
        <fullName evidence="3">Uncharacterized conserved protein</fullName>
    </submittedName>
</protein>
<dbReference type="Pfam" id="PF03795">
    <property type="entry name" value="YCII"/>
    <property type="match status" value="1"/>
</dbReference>
<dbReference type="OrthoDB" id="3784582at2"/>
<reference evidence="4" key="1">
    <citation type="submission" date="2016-10" db="EMBL/GenBank/DDBJ databases">
        <authorList>
            <person name="Varghese N."/>
            <person name="Submissions S."/>
        </authorList>
    </citation>
    <scope>NUCLEOTIDE SEQUENCE [LARGE SCALE GENOMIC DNA]</scope>
    <source>
        <strain evidence="4">DSM 22017</strain>
    </source>
</reference>
<proteinExistence type="inferred from homology"/>
<dbReference type="Gene3D" id="3.30.70.1060">
    <property type="entry name" value="Dimeric alpha+beta barrel"/>
    <property type="match status" value="1"/>
</dbReference>
<name>A0A1H4YZ98_9ACTN</name>
<evidence type="ECO:0000256" key="1">
    <source>
        <dbReference type="ARBA" id="ARBA00007689"/>
    </source>
</evidence>